<evidence type="ECO:0000256" key="8">
    <source>
        <dbReference type="ARBA" id="ARBA00023136"/>
    </source>
</evidence>
<keyword evidence="4 9" id="KW-0812">Transmembrane</keyword>
<keyword evidence="7" id="KW-0129">CBS domain</keyword>
<dbReference type="Pfam" id="PF00571">
    <property type="entry name" value="CBS"/>
    <property type="match status" value="2"/>
</dbReference>
<organism evidence="12">
    <name type="scientific">marine metagenome</name>
    <dbReference type="NCBI Taxonomy" id="408172"/>
    <lineage>
        <taxon>unclassified sequences</taxon>
        <taxon>metagenomes</taxon>
        <taxon>ecological metagenomes</taxon>
    </lineage>
</organism>
<dbReference type="InterPro" id="IPR002550">
    <property type="entry name" value="CNNM"/>
</dbReference>
<dbReference type="Gene3D" id="3.10.580.10">
    <property type="entry name" value="CBS-domain"/>
    <property type="match status" value="1"/>
</dbReference>
<feature type="transmembrane region" description="Helical" evidence="9">
    <location>
        <begin position="20"/>
        <end position="43"/>
    </location>
</feature>
<comment type="subcellular location">
    <subcellularLocation>
        <location evidence="1">Cell membrane</location>
        <topology evidence="1">Multi-pass membrane protein</topology>
    </subcellularLocation>
</comment>
<dbReference type="PANTHER" id="PTHR22777:SF32">
    <property type="entry name" value="UPF0053 INNER MEMBRANE PROTEIN YFJD"/>
    <property type="match status" value="1"/>
</dbReference>
<evidence type="ECO:0000259" key="10">
    <source>
        <dbReference type="PROSITE" id="PS51371"/>
    </source>
</evidence>
<evidence type="ECO:0008006" key="13">
    <source>
        <dbReference type="Google" id="ProtNLM"/>
    </source>
</evidence>
<feature type="domain" description="CNNM transmembrane" evidence="11">
    <location>
        <begin position="14"/>
        <end position="203"/>
    </location>
</feature>
<feature type="transmembrane region" description="Helical" evidence="9">
    <location>
        <begin position="136"/>
        <end position="158"/>
    </location>
</feature>
<dbReference type="AlphaFoldDB" id="A0A381VK95"/>
<dbReference type="InterPro" id="IPR046342">
    <property type="entry name" value="CBS_dom_sf"/>
</dbReference>
<evidence type="ECO:0000256" key="6">
    <source>
        <dbReference type="ARBA" id="ARBA00022989"/>
    </source>
</evidence>
<dbReference type="GO" id="GO:0050660">
    <property type="term" value="F:flavin adenine dinucleotide binding"/>
    <property type="evidence" value="ECO:0007669"/>
    <property type="project" value="InterPro"/>
</dbReference>
<evidence type="ECO:0000256" key="4">
    <source>
        <dbReference type="ARBA" id="ARBA00022692"/>
    </source>
</evidence>
<evidence type="ECO:0000256" key="7">
    <source>
        <dbReference type="ARBA" id="ARBA00023122"/>
    </source>
</evidence>
<keyword evidence="6 9" id="KW-1133">Transmembrane helix</keyword>
<evidence type="ECO:0000256" key="3">
    <source>
        <dbReference type="ARBA" id="ARBA00022475"/>
    </source>
</evidence>
<dbReference type="InterPro" id="IPR036318">
    <property type="entry name" value="FAD-bd_PCMH-like_sf"/>
</dbReference>
<dbReference type="SUPFAM" id="SSF56176">
    <property type="entry name" value="FAD-binding/transporter-associated domain-like"/>
    <property type="match status" value="1"/>
</dbReference>
<reference evidence="12" key="1">
    <citation type="submission" date="2018-05" db="EMBL/GenBank/DDBJ databases">
        <authorList>
            <person name="Lanie J.A."/>
            <person name="Ng W.-L."/>
            <person name="Kazmierczak K.M."/>
            <person name="Andrzejewski T.M."/>
            <person name="Davidsen T.M."/>
            <person name="Wayne K.J."/>
            <person name="Tettelin H."/>
            <person name="Glass J.I."/>
            <person name="Rusch D."/>
            <person name="Podicherti R."/>
            <person name="Tsui H.-C.T."/>
            <person name="Winkler M.E."/>
        </authorList>
    </citation>
    <scope>NUCLEOTIDE SEQUENCE</scope>
</reference>
<protein>
    <recommendedName>
        <fullName evidence="13">CNNM transmembrane domain-containing protein</fullName>
    </recommendedName>
</protein>
<keyword evidence="5" id="KW-0677">Repeat</keyword>
<dbReference type="InterPro" id="IPR016169">
    <property type="entry name" value="FAD-bd_PCMH_sub2"/>
</dbReference>
<evidence type="ECO:0000313" key="12">
    <source>
        <dbReference type="EMBL" id="SVA40749.1"/>
    </source>
</evidence>
<dbReference type="EMBL" id="UINC01009071">
    <property type="protein sequence ID" value="SVA40749.1"/>
    <property type="molecule type" value="Genomic_DNA"/>
</dbReference>
<dbReference type="PANTHER" id="PTHR22777">
    <property type="entry name" value="HEMOLYSIN-RELATED"/>
    <property type="match status" value="1"/>
</dbReference>
<dbReference type="PROSITE" id="PS51846">
    <property type="entry name" value="CNNM"/>
    <property type="match status" value="1"/>
</dbReference>
<dbReference type="Pfam" id="PF01595">
    <property type="entry name" value="CNNM"/>
    <property type="match status" value="1"/>
</dbReference>
<dbReference type="Gene3D" id="3.30.465.10">
    <property type="match status" value="1"/>
</dbReference>
<feature type="transmembrane region" description="Helical" evidence="9">
    <location>
        <begin position="104"/>
        <end position="124"/>
    </location>
</feature>
<evidence type="ECO:0000256" key="2">
    <source>
        <dbReference type="ARBA" id="ARBA00006337"/>
    </source>
</evidence>
<feature type="domain" description="CBS" evidence="10">
    <location>
        <begin position="219"/>
        <end position="279"/>
    </location>
</feature>
<comment type="similarity">
    <text evidence="2">Belongs to the UPF0053 family.</text>
</comment>
<evidence type="ECO:0000256" key="9">
    <source>
        <dbReference type="SAM" id="Phobius"/>
    </source>
</evidence>
<gene>
    <name evidence="12" type="ORF">METZ01_LOCUS93603</name>
</gene>
<sequence>MPPFLRGGLFFLNDDVPLGLLLGLLIVLLFFSAFFSGTETALMRLNRFRLRSRARSGHRAARLAETMLQRPDRLIGLILLGNNTVNLAAAALTTVIAIRLGGENAIWAGTAILTLVILIFAEAVPKTFAAYNPSRVALPAALIYYPMLKIAYPLIWLINLAANSILRLLGQNPSKASSSSLSTDELRTLLREGGTVPERHQNMLLSVLDLGETTVDDVMVPRQEILGIDLDEPWKETLLLIKNSQHTRLPVFRDDIDNIKGFIRIRNILEELNKDALDEPRLLENLEEPYFVPEGTPLNKQLFNFQNLKNRFAFVVDEYGDIQGLITTEDIVREIVGEFGADPGPTDVEITKDSERSYVVDASANVRQLNRLMSWNFPTDGPKTLNGLIVEQLETIPNSGTGVTVADYPIEILSTTEHSIKKVRVFPPSPRTEPELRLAEGQ</sequence>
<dbReference type="GO" id="GO:0005886">
    <property type="term" value="C:plasma membrane"/>
    <property type="evidence" value="ECO:0007669"/>
    <property type="project" value="UniProtKB-SubCell"/>
</dbReference>
<accession>A0A381VK95</accession>
<evidence type="ECO:0000256" key="5">
    <source>
        <dbReference type="ARBA" id="ARBA00022737"/>
    </source>
</evidence>
<feature type="domain" description="CBS" evidence="10">
    <location>
        <begin position="283"/>
        <end position="343"/>
    </location>
</feature>
<dbReference type="CDD" id="cd04590">
    <property type="entry name" value="CBS_pair_CorC_HlyC_assoc"/>
    <property type="match status" value="1"/>
</dbReference>
<dbReference type="Pfam" id="PF03471">
    <property type="entry name" value="CorC_HlyC"/>
    <property type="match status" value="1"/>
</dbReference>
<feature type="transmembrane region" description="Helical" evidence="9">
    <location>
        <begin position="74"/>
        <end position="98"/>
    </location>
</feature>
<dbReference type="InterPro" id="IPR000644">
    <property type="entry name" value="CBS_dom"/>
</dbReference>
<dbReference type="SMART" id="SM01091">
    <property type="entry name" value="CorC_HlyC"/>
    <property type="match status" value="1"/>
</dbReference>
<proteinExistence type="inferred from homology"/>
<evidence type="ECO:0000259" key="11">
    <source>
        <dbReference type="PROSITE" id="PS51846"/>
    </source>
</evidence>
<dbReference type="SUPFAM" id="SSF54631">
    <property type="entry name" value="CBS-domain pair"/>
    <property type="match status" value="1"/>
</dbReference>
<keyword evidence="3" id="KW-1003">Cell membrane</keyword>
<dbReference type="PROSITE" id="PS51371">
    <property type="entry name" value="CBS"/>
    <property type="match status" value="2"/>
</dbReference>
<keyword evidence="8 9" id="KW-0472">Membrane</keyword>
<evidence type="ECO:0000256" key="1">
    <source>
        <dbReference type="ARBA" id="ARBA00004651"/>
    </source>
</evidence>
<name>A0A381VK95_9ZZZZ</name>
<dbReference type="InterPro" id="IPR044751">
    <property type="entry name" value="Ion_transp-like_CBS"/>
</dbReference>
<dbReference type="InterPro" id="IPR005170">
    <property type="entry name" value="Transptr-assoc_dom"/>
</dbReference>